<evidence type="ECO:0000256" key="9">
    <source>
        <dbReference type="RuleBase" id="RU003983"/>
    </source>
</evidence>
<evidence type="ECO:0000259" key="11">
    <source>
        <dbReference type="Pfam" id="PF01435"/>
    </source>
</evidence>
<evidence type="ECO:0000256" key="7">
    <source>
        <dbReference type="ARBA" id="ARBA00040360"/>
    </source>
</evidence>
<dbReference type="Gene3D" id="3.30.2010.10">
    <property type="entry name" value="Metalloproteases ('zincins'), catalytic domain"/>
    <property type="match status" value="1"/>
</dbReference>
<evidence type="ECO:0000256" key="6">
    <source>
        <dbReference type="ARBA" id="ARBA00038233"/>
    </source>
</evidence>
<accession>A0AAD8AGB3</accession>
<reference evidence="12" key="2">
    <citation type="submission" date="2023-05" db="EMBL/GenBank/DDBJ databases">
        <authorList>
            <person name="Fouks B."/>
        </authorList>
    </citation>
    <scope>NUCLEOTIDE SEQUENCE</scope>
    <source>
        <strain evidence="12">Stay&amp;Tobe</strain>
        <tissue evidence="12">Testes</tissue>
    </source>
</reference>
<sequence length="347" mass="40104">MFRIVNSIRIAANSQHIKEKVKKLPNINKWRLNSTSLLVNEVKKQEICFGQKCYVSNKQETCFTRISIQQLWCSLEKKKFHTSPVRNVPPVFLLLIKPLGKIAAIVFGKTIKVWWLKLPPERRETIRLGVRKNRWKFYTIFGLIPSGFLLYYVAHLEENPITGRRRFIIVSEEQMMNFAQLELEAQIEAHQGNFLPPSHPAFKRVTNVCNRLLKSNRDMKQIQSRKWLVTVVDEPSVKNAFVLPTGHIFMFTGLLSECMNDDQLSIILAHEMSHVILNHSAEQISNLGFLDMILVIPFLLIWVVLPDAAAAITHWVSDYLSRLMFHLPFSRALETEADTFGLQLAAR</sequence>
<dbReference type="Pfam" id="PF01435">
    <property type="entry name" value="Peptidase_M48"/>
    <property type="match status" value="1"/>
</dbReference>
<dbReference type="GO" id="GO:0046872">
    <property type="term" value="F:metal ion binding"/>
    <property type="evidence" value="ECO:0007669"/>
    <property type="project" value="UniProtKB-KW"/>
</dbReference>
<proteinExistence type="inferred from homology"/>
<gene>
    <name evidence="12" type="ORF">L9F63_011360</name>
</gene>
<keyword evidence="13" id="KW-1185">Reference proteome</keyword>
<dbReference type="PANTHER" id="PTHR22726">
    <property type="entry name" value="METALLOENDOPEPTIDASE OMA1"/>
    <property type="match status" value="1"/>
</dbReference>
<dbReference type="Proteomes" id="UP001233999">
    <property type="component" value="Unassembled WGS sequence"/>
</dbReference>
<evidence type="ECO:0000256" key="5">
    <source>
        <dbReference type="ARBA" id="ARBA00023049"/>
    </source>
</evidence>
<comment type="caution">
    <text evidence="12">The sequence shown here is derived from an EMBL/GenBank/DDBJ whole genome shotgun (WGS) entry which is preliminary data.</text>
</comment>
<protein>
    <recommendedName>
        <fullName evidence="7">Metalloendopeptidase OMA1, mitochondrial</fullName>
    </recommendedName>
    <alternativeName>
        <fullName evidence="8">Overlapping with the m-AAA protease 1 homolog</fullName>
    </alternativeName>
</protein>
<evidence type="ECO:0000256" key="1">
    <source>
        <dbReference type="ARBA" id="ARBA00022670"/>
    </source>
</evidence>
<dbReference type="InterPro" id="IPR001915">
    <property type="entry name" value="Peptidase_M48"/>
</dbReference>
<organism evidence="12 13">
    <name type="scientific">Diploptera punctata</name>
    <name type="common">Pacific beetle cockroach</name>
    <dbReference type="NCBI Taxonomy" id="6984"/>
    <lineage>
        <taxon>Eukaryota</taxon>
        <taxon>Metazoa</taxon>
        <taxon>Ecdysozoa</taxon>
        <taxon>Arthropoda</taxon>
        <taxon>Hexapoda</taxon>
        <taxon>Insecta</taxon>
        <taxon>Pterygota</taxon>
        <taxon>Neoptera</taxon>
        <taxon>Polyneoptera</taxon>
        <taxon>Dictyoptera</taxon>
        <taxon>Blattodea</taxon>
        <taxon>Blaberoidea</taxon>
        <taxon>Blaberidae</taxon>
        <taxon>Diplopterinae</taxon>
        <taxon>Diploptera</taxon>
    </lineage>
</organism>
<dbReference type="AlphaFoldDB" id="A0AAD8AGB3"/>
<evidence type="ECO:0000313" key="12">
    <source>
        <dbReference type="EMBL" id="KAJ9597752.1"/>
    </source>
</evidence>
<evidence type="ECO:0000256" key="8">
    <source>
        <dbReference type="ARBA" id="ARBA00042978"/>
    </source>
</evidence>
<dbReference type="GO" id="GO:0006515">
    <property type="term" value="P:protein quality control for misfolded or incompletely synthesized proteins"/>
    <property type="evidence" value="ECO:0007669"/>
    <property type="project" value="TreeGrafter"/>
</dbReference>
<dbReference type="EMBL" id="JASPKZ010001586">
    <property type="protein sequence ID" value="KAJ9597752.1"/>
    <property type="molecule type" value="Genomic_DNA"/>
</dbReference>
<keyword evidence="10" id="KW-0812">Transmembrane</keyword>
<feature type="transmembrane region" description="Helical" evidence="10">
    <location>
        <begin position="292"/>
        <end position="316"/>
    </location>
</feature>
<evidence type="ECO:0000256" key="4">
    <source>
        <dbReference type="ARBA" id="ARBA00022833"/>
    </source>
</evidence>
<feature type="transmembrane region" description="Helical" evidence="10">
    <location>
        <begin position="137"/>
        <end position="154"/>
    </location>
</feature>
<dbReference type="CDD" id="cd07331">
    <property type="entry name" value="M48C_Oma1_like"/>
    <property type="match status" value="1"/>
</dbReference>
<dbReference type="GO" id="GO:0005743">
    <property type="term" value="C:mitochondrial inner membrane"/>
    <property type="evidence" value="ECO:0007669"/>
    <property type="project" value="TreeGrafter"/>
</dbReference>
<feature type="non-terminal residue" evidence="12">
    <location>
        <position position="347"/>
    </location>
</feature>
<evidence type="ECO:0000256" key="10">
    <source>
        <dbReference type="SAM" id="Phobius"/>
    </source>
</evidence>
<dbReference type="GO" id="GO:0034982">
    <property type="term" value="P:mitochondrial protein processing"/>
    <property type="evidence" value="ECO:0007669"/>
    <property type="project" value="TreeGrafter"/>
</dbReference>
<keyword evidence="2" id="KW-0479">Metal-binding</keyword>
<evidence type="ECO:0000313" key="13">
    <source>
        <dbReference type="Proteomes" id="UP001233999"/>
    </source>
</evidence>
<keyword evidence="10" id="KW-0472">Membrane</keyword>
<comment type="cofactor">
    <cofactor evidence="9">
        <name>Zn(2+)</name>
        <dbReference type="ChEBI" id="CHEBI:29105"/>
    </cofactor>
    <text evidence="9">Binds 1 zinc ion per subunit.</text>
</comment>
<keyword evidence="4 9" id="KW-0862">Zinc</keyword>
<evidence type="ECO:0000256" key="3">
    <source>
        <dbReference type="ARBA" id="ARBA00022801"/>
    </source>
</evidence>
<keyword evidence="3 9" id="KW-0378">Hydrolase</keyword>
<dbReference type="PANTHER" id="PTHR22726:SF1">
    <property type="entry name" value="METALLOENDOPEPTIDASE OMA1, MITOCHONDRIAL"/>
    <property type="match status" value="1"/>
</dbReference>
<keyword evidence="5 9" id="KW-0482">Metalloprotease</keyword>
<dbReference type="InterPro" id="IPR051156">
    <property type="entry name" value="Mito/Outer_Membr_Metalloprot"/>
</dbReference>
<dbReference type="GO" id="GO:0004222">
    <property type="term" value="F:metalloendopeptidase activity"/>
    <property type="evidence" value="ECO:0007669"/>
    <property type="project" value="InterPro"/>
</dbReference>
<feature type="domain" description="Peptidase M48" evidence="11">
    <location>
        <begin position="207"/>
        <end position="347"/>
    </location>
</feature>
<evidence type="ECO:0000256" key="2">
    <source>
        <dbReference type="ARBA" id="ARBA00022723"/>
    </source>
</evidence>
<comment type="similarity">
    <text evidence="6 9">Belongs to the peptidase M48 family.</text>
</comment>
<keyword evidence="1 9" id="KW-0645">Protease</keyword>
<keyword evidence="10" id="KW-1133">Transmembrane helix</keyword>
<reference evidence="12" key="1">
    <citation type="journal article" date="2023" name="IScience">
        <title>Live-bearing cockroach genome reveals convergent evolutionary mechanisms linked to viviparity in insects and beyond.</title>
        <authorList>
            <person name="Fouks B."/>
            <person name="Harrison M.C."/>
            <person name="Mikhailova A.A."/>
            <person name="Marchal E."/>
            <person name="English S."/>
            <person name="Carruthers M."/>
            <person name="Jennings E.C."/>
            <person name="Chiamaka E.L."/>
            <person name="Frigard R.A."/>
            <person name="Pippel M."/>
            <person name="Attardo G.M."/>
            <person name="Benoit J.B."/>
            <person name="Bornberg-Bauer E."/>
            <person name="Tobe S.S."/>
        </authorList>
    </citation>
    <scope>NUCLEOTIDE SEQUENCE</scope>
    <source>
        <strain evidence="12">Stay&amp;Tobe</strain>
    </source>
</reference>
<name>A0AAD8AGB3_DIPPU</name>